<dbReference type="EMBL" id="JAICCE010000022">
    <property type="protein sequence ID" value="KAG9261885.1"/>
    <property type="molecule type" value="Genomic_DNA"/>
</dbReference>
<protein>
    <submittedName>
        <fullName evidence="3">Uncharacterized protein</fullName>
    </submittedName>
</protein>
<accession>A0A8T2KVI3</accession>
<proteinExistence type="predicted"/>
<sequence>MFSTQLIVTLLTTSFIAQITFTYDLQDTIKKLRDENAYLQHRLENITQALRELRNLILDHSKDGGFSGTSVDHKSEQLHAWNEWIRNGISAETHVMLQQAFCWSDLHSSADLWLPIHLCLILLSCNFLFNFLLI</sequence>
<evidence type="ECO:0000313" key="3">
    <source>
        <dbReference type="EMBL" id="KAG9261885.1"/>
    </source>
</evidence>
<feature type="coiled-coil region" evidence="1">
    <location>
        <begin position="29"/>
        <end position="63"/>
    </location>
</feature>
<keyword evidence="2" id="KW-0732">Signal</keyword>
<organism evidence="3 4">
    <name type="scientific">Astyanax mexicanus</name>
    <name type="common">Blind cave fish</name>
    <name type="synonym">Astyanax fasciatus mexicanus</name>
    <dbReference type="NCBI Taxonomy" id="7994"/>
    <lineage>
        <taxon>Eukaryota</taxon>
        <taxon>Metazoa</taxon>
        <taxon>Chordata</taxon>
        <taxon>Craniata</taxon>
        <taxon>Vertebrata</taxon>
        <taxon>Euteleostomi</taxon>
        <taxon>Actinopterygii</taxon>
        <taxon>Neopterygii</taxon>
        <taxon>Teleostei</taxon>
        <taxon>Ostariophysi</taxon>
        <taxon>Characiformes</taxon>
        <taxon>Characoidei</taxon>
        <taxon>Acestrorhamphidae</taxon>
        <taxon>Acestrorhamphinae</taxon>
        <taxon>Astyanax</taxon>
    </lineage>
</organism>
<comment type="caution">
    <text evidence="3">The sequence shown here is derived from an EMBL/GenBank/DDBJ whole genome shotgun (WGS) entry which is preliminary data.</text>
</comment>
<gene>
    <name evidence="3" type="ORF">AMEX_G25496</name>
</gene>
<name>A0A8T2KVI3_ASTMX</name>
<dbReference type="Proteomes" id="UP000752171">
    <property type="component" value="Unassembled WGS sequence"/>
</dbReference>
<evidence type="ECO:0000313" key="4">
    <source>
        <dbReference type="Proteomes" id="UP000752171"/>
    </source>
</evidence>
<feature type="chain" id="PRO_5035822131" evidence="2">
    <location>
        <begin position="23"/>
        <end position="134"/>
    </location>
</feature>
<keyword evidence="1" id="KW-0175">Coiled coil</keyword>
<evidence type="ECO:0000256" key="1">
    <source>
        <dbReference type="SAM" id="Coils"/>
    </source>
</evidence>
<dbReference type="AlphaFoldDB" id="A0A8T2KVI3"/>
<feature type="signal peptide" evidence="2">
    <location>
        <begin position="1"/>
        <end position="22"/>
    </location>
</feature>
<evidence type="ECO:0000256" key="2">
    <source>
        <dbReference type="SAM" id="SignalP"/>
    </source>
</evidence>
<reference evidence="3 4" key="1">
    <citation type="submission" date="2021-07" db="EMBL/GenBank/DDBJ databases">
        <authorList>
            <person name="Imarazene B."/>
            <person name="Zahm M."/>
            <person name="Klopp C."/>
            <person name="Cabau C."/>
            <person name="Beille S."/>
            <person name="Jouanno E."/>
            <person name="Castinel A."/>
            <person name="Lluch J."/>
            <person name="Gil L."/>
            <person name="Kuchtly C."/>
            <person name="Lopez Roques C."/>
            <person name="Donnadieu C."/>
            <person name="Parrinello H."/>
            <person name="Journot L."/>
            <person name="Du K."/>
            <person name="Schartl M."/>
            <person name="Retaux S."/>
            <person name="Guiguen Y."/>
        </authorList>
    </citation>
    <scope>NUCLEOTIDE SEQUENCE [LARGE SCALE GENOMIC DNA]</scope>
    <source>
        <strain evidence="3">Pach_M1</strain>
        <tissue evidence="3">Testis</tissue>
    </source>
</reference>